<dbReference type="Proteomes" id="UP001595925">
    <property type="component" value="Unassembled WGS sequence"/>
</dbReference>
<gene>
    <name evidence="3" type="ORF">ACFPFO_07780</name>
</gene>
<feature type="region of interest" description="Disordered" evidence="1">
    <location>
        <begin position="212"/>
        <end position="242"/>
    </location>
</feature>
<evidence type="ECO:0008006" key="5">
    <source>
        <dbReference type="Google" id="ProtNLM"/>
    </source>
</evidence>
<evidence type="ECO:0000256" key="1">
    <source>
        <dbReference type="SAM" id="MobiDB-lite"/>
    </source>
</evidence>
<dbReference type="AlphaFoldDB" id="A0ABD5QD25"/>
<evidence type="ECO:0000313" key="4">
    <source>
        <dbReference type="Proteomes" id="UP001595925"/>
    </source>
</evidence>
<protein>
    <recommendedName>
        <fullName evidence="5">DUF4129 domain-containing protein</fullName>
    </recommendedName>
</protein>
<feature type="region of interest" description="Disordered" evidence="1">
    <location>
        <begin position="83"/>
        <end position="104"/>
    </location>
</feature>
<dbReference type="Pfam" id="PF23933">
    <property type="entry name" value="DUF7269"/>
    <property type="match status" value="1"/>
</dbReference>
<keyword evidence="2" id="KW-0472">Membrane</keyword>
<evidence type="ECO:0000313" key="3">
    <source>
        <dbReference type="EMBL" id="MFC4987661.1"/>
    </source>
</evidence>
<sequence>MTRTTIRLGAVTVAGLLLLAAGIFVATRPDTVTDEFPALVAVGKRVDPGRALLALIGTLTVLVPLLVAVGRYRAESAAPLGRSAVPADEADGEHPGDREGERPVVGGGLEVAVRRATDYEARGGAARSAARETVVERLRPVAADAYARREGIGEAGAREAVERGEWTDEPRAAAFLGEPSLPLSVWLYDLFTAEDPYRRSLRATVEAIEAVQTEPAAFGVPEPEPSSRPDREDADGEGVSAW</sequence>
<feature type="compositionally biased region" description="Basic and acidic residues" evidence="1">
    <location>
        <begin position="92"/>
        <end position="102"/>
    </location>
</feature>
<name>A0ABD5QD25_9EURY</name>
<evidence type="ECO:0000256" key="2">
    <source>
        <dbReference type="SAM" id="Phobius"/>
    </source>
</evidence>
<accession>A0ABD5QD25</accession>
<keyword evidence="2" id="KW-0812">Transmembrane</keyword>
<reference evidence="3 4" key="1">
    <citation type="journal article" date="2019" name="Int. J. Syst. Evol. Microbiol.">
        <title>The Global Catalogue of Microorganisms (GCM) 10K type strain sequencing project: providing services to taxonomists for standard genome sequencing and annotation.</title>
        <authorList>
            <consortium name="The Broad Institute Genomics Platform"/>
            <consortium name="The Broad Institute Genome Sequencing Center for Infectious Disease"/>
            <person name="Wu L."/>
            <person name="Ma J."/>
        </authorList>
    </citation>
    <scope>NUCLEOTIDE SEQUENCE [LARGE SCALE GENOMIC DNA]</scope>
    <source>
        <strain evidence="3 4">CGMCC 1.15824</strain>
    </source>
</reference>
<dbReference type="RefSeq" id="WP_157972361.1">
    <property type="nucleotide sequence ID" value="NZ_JAIVEF010000002.1"/>
</dbReference>
<comment type="caution">
    <text evidence="3">The sequence shown here is derived from an EMBL/GenBank/DDBJ whole genome shotgun (WGS) entry which is preliminary data.</text>
</comment>
<organism evidence="3 4">
    <name type="scientific">Saliphagus infecundisoli</name>
    <dbReference type="NCBI Taxonomy" id="1849069"/>
    <lineage>
        <taxon>Archaea</taxon>
        <taxon>Methanobacteriati</taxon>
        <taxon>Methanobacteriota</taxon>
        <taxon>Stenosarchaea group</taxon>
        <taxon>Halobacteria</taxon>
        <taxon>Halobacteriales</taxon>
        <taxon>Natrialbaceae</taxon>
        <taxon>Saliphagus</taxon>
    </lineage>
</organism>
<proteinExistence type="predicted"/>
<feature type="transmembrane region" description="Helical" evidence="2">
    <location>
        <begin position="50"/>
        <end position="69"/>
    </location>
</feature>
<keyword evidence="2" id="KW-1133">Transmembrane helix</keyword>
<dbReference type="EMBL" id="JBHSJG010000029">
    <property type="protein sequence ID" value="MFC4987661.1"/>
    <property type="molecule type" value="Genomic_DNA"/>
</dbReference>
<dbReference type="InterPro" id="IPR055693">
    <property type="entry name" value="DUF7269"/>
</dbReference>
<keyword evidence="4" id="KW-1185">Reference proteome</keyword>